<dbReference type="PANTHER" id="PTHR43876:SF7">
    <property type="entry name" value="UBIQUINONE BIOSYNTHESIS MONOOXYGENASE COQ6, MITOCHONDRIAL"/>
    <property type="match status" value="1"/>
</dbReference>
<keyword evidence="4" id="KW-0274">FAD</keyword>
<dbReference type="InterPro" id="IPR002938">
    <property type="entry name" value="FAD-bd"/>
</dbReference>
<protein>
    <recommendedName>
        <fullName evidence="7">FAD-binding domain-containing protein</fullName>
    </recommendedName>
</protein>
<dbReference type="InterPro" id="IPR018168">
    <property type="entry name" value="Ubi_Hdrlase_CS"/>
</dbReference>
<accession>A0A381WZ00</accession>
<dbReference type="PROSITE" id="PS01304">
    <property type="entry name" value="UBIH"/>
    <property type="match status" value="1"/>
</dbReference>
<sequence length="401" mass="43152">MVGLTCAALLTQLGVEAGRAFSIGIVETAPPVPVPSSVDIELRVSALSPASRTVLQFSGIWPTIVGTRISPYRRMCVWQADGAAGTARSISFDAAELGEPDLGHIVENGVIRRAAWERVNALHNVTLYLTSPPAALHEETDALVVILENGQRLRTRLLVGADGVRSWVRQALGVRTREREYGQRAIVAHVESERSHRETAWQRFIPGGPVALLPLDDGRSSVVWSCSNATATELMAADKKIFDQRLTLATDQILGSLAATTALIDFPLKFAHAERYTGRRYALIGDAAHRVHPLAGQGANLGLLDAAALAETLTAQQQSLAADPGDPLILRRYERWRKGDNLLTMGMLDLLHQLFGGAWVPAARLGGLGLGIVNRLAPVKRRLALHAIGRSGDLPAVARGC</sequence>
<dbReference type="InterPro" id="IPR036188">
    <property type="entry name" value="FAD/NAD-bd_sf"/>
</dbReference>
<proteinExistence type="inferred from homology"/>
<dbReference type="Gene3D" id="3.50.50.60">
    <property type="entry name" value="FAD/NAD(P)-binding domain"/>
    <property type="match status" value="2"/>
</dbReference>
<evidence type="ECO:0000256" key="2">
    <source>
        <dbReference type="ARBA" id="ARBA00005349"/>
    </source>
</evidence>
<evidence type="ECO:0000256" key="6">
    <source>
        <dbReference type="ARBA" id="ARBA00023033"/>
    </source>
</evidence>
<keyword evidence="6" id="KW-0503">Monooxygenase</keyword>
<dbReference type="SUPFAM" id="SSF51905">
    <property type="entry name" value="FAD/NAD(P)-binding domain"/>
    <property type="match status" value="1"/>
</dbReference>
<dbReference type="InterPro" id="IPR010971">
    <property type="entry name" value="UbiH/COQ6"/>
</dbReference>
<dbReference type="InterPro" id="IPR051205">
    <property type="entry name" value="UbiH/COQ6_monooxygenase"/>
</dbReference>
<dbReference type="GO" id="GO:0016705">
    <property type="term" value="F:oxidoreductase activity, acting on paired donors, with incorporation or reduction of molecular oxygen"/>
    <property type="evidence" value="ECO:0007669"/>
    <property type="project" value="InterPro"/>
</dbReference>
<dbReference type="Pfam" id="PF01494">
    <property type="entry name" value="FAD_binding_3"/>
    <property type="match status" value="1"/>
</dbReference>
<dbReference type="GO" id="GO:0006744">
    <property type="term" value="P:ubiquinone biosynthetic process"/>
    <property type="evidence" value="ECO:0007669"/>
    <property type="project" value="InterPro"/>
</dbReference>
<dbReference type="AlphaFoldDB" id="A0A381WZ00"/>
<comment type="similarity">
    <text evidence="2">Belongs to the UbiH/COQ6 family.</text>
</comment>
<dbReference type="PRINTS" id="PR00420">
    <property type="entry name" value="RNGMNOXGNASE"/>
</dbReference>
<organism evidence="8">
    <name type="scientific">marine metagenome</name>
    <dbReference type="NCBI Taxonomy" id="408172"/>
    <lineage>
        <taxon>unclassified sequences</taxon>
        <taxon>metagenomes</taxon>
        <taxon>ecological metagenomes</taxon>
    </lineage>
</organism>
<dbReference type="NCBIfam" id="TIGR01988">
    <property type="entry name" value="Ubi-OHases"/>
    <property type="match status" value="1"/>
</dbReference>
<dbReference type="EMBL" id="UINC01013359">
    <property type="protein sequence ID" value="SVA57776.1"/>
    <property type="molecule type" value="Genomic_DNA"/>
</dbReference>
<evidence type="ECO:0000256" key="1">
    <source>
        <dbReference type="ARBA" id="ARBA00001974"/>
    </source>
</evidence>
<name>A0A381WZ00_9ZZZZ</name>
<evidence type="ECO:0000256" key="4">
    <source>
        <dbReference type="ARBA" id="ARBA00022827"/>
    </source>
</evidence>
<feature type="domain" description="FAD-binding" evidence="7">
    <location>
        <begin position="148"/>
        <end position="318"/>
    </location>
</feature>
<evidence type="ECO:0000259" key="7">
    <source>
        <dbReference type="Pfam" id="PF01494"/>
    </source>
</evidence>
<dbReference type="GO" id="GO:0004497">
    <property type="term" value="F:monooxygenase activity"/>
    <property type="evidence" value="ECO:0007669"/>
    <property type="project" value="UniProtKB-KW"/>
</dbReference>
<keyword evidence="5" id="KW-0560">Oxidoreductase</keyword>
<reference evidence="8" key="1">
    <citation type="submission" date="2018-05" db="EMBL/GenBank/DDBJ databases">
        <authorList>
            <person name="Lanie J.A."/>
            <person name="Ng W.-L."/>
            <person name="Kazmierczak K.M."/>
            <person name="Andrzejewski T.M."/>
            <person name="Davidsen T.M."/>
            <person name="Wayne K.J."/>
            <person name="Tettelin H."/>
            <person name="Glass J.I."/>
            <person name="Rusch D."/>
            <person name="Podicherti R."/>
            <person name="Tsui H.-C.T."/>
            <person name="Winkler M.E."/>
        </authorList>
    </citation>
    <scope>NUCLEOTIDE SEQUENCE</scope>
</reference>
<evidence type="ECO:0000313" key="8">
    <source>
        <dbReference type="EMBL" id="SVA57776.1"/>
    </source>
</evidence>
<gene>
    <name evidence="8" type="ORF">METZ01_LOCUS110630</name>
</gene>
<dbReference type="PANTHER" id="PTHR43876">
    <property type="entry name" value="UBIQUINONE BIOSYNTHESIS MONOOXYGENASE COQ6, MITOCHONDRIAL"/>
    <property type="match status" value="1"/>
</dbReference>
<evidence type="ECO:0000256" key="3">
    <source>
        <dbReference type="ARBA" id="ARBA00022630"/>
    </source>
</evidence>
<comment type="cofactor">
    <cofactor evidence="1">
        <name>FAD</name>
        <dbReference type="ChEBI" id="CHEBI:57692"/>
    </cofactor>
</comment>
<keyword evidence="3" id="KW-0285">Flavoprotein</keyword>
<evidence type="ECO:0000256" key="5">
    <source>
        <dbReference type="ARBA" id="ARBA00023002"/>
    </source>
</evidence>
<dbReference type="GO" id="GO:0071949">
    <property type="term" value="F:FAD binding"/>
    <property type="evidence" value="ECO:0007669"/>
    <property type="project" value="InterPro"/>
</dbReference>